<dbReference type="Gene3D" id="1.20.1130.10">
    <property type="entry name" value="Photosystem I PsaA/PsaB"/>
    <property type="match status" value="1"/>
</dbReference>
<reference evidence="3" key="2">
    <citation type="journal article" date="2017" name="J. Anim. Genet.">
        <title>Multiple reference genome sequences of hot pepper reveal the massive evolution of plant disease resistance genes by retroduplication.</title>
        <authorList>
            <person name="Kim S."/>
            <person name="Park J."/>
            <person name="Yeom S.-I."/>
            <person name="Kim Y.-M."/>
            <person name="Seo E."/>
            <person name="Kim K.-T."/>
            <person name="Kim M.-S."/>
            <person name="Lee J.M."/>
            <person name="Cheong K."/>
            <person name="Shin H.-S."/>
            <person name="Kim S.-B."/>
            <person name="Han K."/>
            <person name="Lee J."/>
            <person name="Park M."/>
            <person name="Lee H.-A."/>
            <person name="Lee H.-Y."/>
            <person name="Lee Y."/>
            <person name="Oh S."/>
            <person name="Lee J.H."/>
            <person name="Choi E."/>
            <person name="Choi E."/>
            <person name="Lee S.E."/>
            <person name="Jeon J."/>
            <person name="Kim H."/>
            <person name="Choi G."/>
            <person name="Song H."/>
            <person name="Lee J."/>
            <person name="Lee S.-C."/>
            <person name="Kwon J.-K."/>
            <person name="Lee H.-Y."/>
            <person name="Koo N."/>
            <person name="Hong Y."/>
            <person name="Kim R.W."/>
            <person name="Kang W.-H."/>
            <person name="Huh J.H."/>
            <person name="Kang B.-C."/>
            <person name="Yang T.-J."/>
            <person name="Lee Y.-H."/>
            <person name="Bennetzen J.L."/>
            <person name="Choi D."/>
        </authorList>
    </citation>
    <scope>NUCLEOTIDE SEQUENCE [LARGE SCALE GENOMIC DNA]</scope>
    <source>
        <strain evidence="3">cv. PBC81</strain>
    </source>
</reference>
<keyword evidence="1" id="KW-1133">Transmembrane helix</keyword>
<proteinExistence type="predicted"/>
<evidence type="ECO:0000313" key="2">
    <source>
        <dbReference type="EMBL" id="PHT55066.1"/>
    </source>
</evidence>
<gene>
    <name evidence="2" type="ORF">CQW23_03552</name>
</gene>
<keyword evidence="3" id="KW-1185">Reference proteome</keyword>
<accession>A0A2G2XC30</accession>
<comment type="caution">
    <text evidence="2">The sequence shown here is derived from an EMBL/GenBank/DDBJ whole genome shotgun (WGS) entry which is preliminary data.</text>
</comment>
<name>A0A2G2XC30_CAPBA</name>
<evidence type="ECO:0000313" key="3">
    <source>
        <dbReference type="Proteomes" id="UP000224567"/>
    </source>
</evidence>
<dbReference type="InterPro" id="IPR036408">
    <property type="entry name" value="PSI_PsaA/B_sf"/>
</dbReference>
<dbReference type="PANTHER" id="PTHR30128:SF19">
    <property type="entry name" value="PHOTOSYSTEM I P700 CHLOROPHYLL A APOPROTEIN A1-RELATED"/>
    <property type="match status" value="1"/>
</dbReference>
<dbReference type="STRING" id="33114.A0A2G2XC30"/>
<evidence type="ECO:0000256" key="1">
    <source>
        <dbReference type="SAM" id="Phobius"/>
    </source>
</evidence>
<dbReference type="Proteomes" id="UP000224567">
    <property type="component" value="Unassembled WGS sequence"/>
</dbReference>
<organism evidence="2 3">
    <name type="scientific">Capsicum baccatum</name>
    <name type="common">Peruvian pepper</name>
    <dbReference type="NCBI Taxonomy" id="33114"/>
    <lineage>
        <taxon>Eukaryota</taxon>
        <taxon>Viridiplantae</taxon>
        <taxon>Streptophyta</taxon>
        <taxon>Embryophyta</taxon>
        <taxon>Tracheophyta</taxon>
        <taxon>Spermatophyta</taxon>
        <taxon>Magnoliopsida</taxon>
        <taxon>eudicotyledons</taxon>
        <taxon>Gunneridae</taxon>
        <taxon>Pentapetalae</taxon>
        <taxon>asterids</taxon>
        <taxon>lamiids</taxon>
        <taxon>Solanales</taxon>
        <taxon>Solanaceae</taxon>
        <taxon>Solanoideae</taxon>
        <taxon>Capsiceae</taxon>
        <taxon>Capsicum</taxon>
    </lineage>
</organism>
<dbReference type="SUPFAM" id="SSF81558">
    <property type="entry name" value="Photosystem I subunits PsaA/PsaB"/>
    <property type="match status" value="1"/>
</dbReference>
<dbReference type="GO" id="GO:0009535">
    <property type="term" value="C:chloroplast thylakoid membrane"/>
    <property type="evidence" value="ECO:0007669"/>
    <property type="project" value="TreeGrafter"/>
</dbReference>
<protein>
    <submittedName>
        <fullName evidence="2">Uncharacterized protein</fullName>
    </submittedName>
</protein>
<dbReference type="PANTHER" id="PTHR30128">
    <property type="entry name" value="OUTER MEMBRANE PROTEIN, OMPA-RELATED"/>
    <property type="match status" value="1"/>
</dbReference>
<keyword evidence="1" id="KW-0812">Transmembrane</keyword>
<dbReference type="EMBL" id="MLFT02000002">
    <property type="protein sequence ID" value="PHT55066.1"/>
    <property type="molecule type" value="Genomic_DNA"/>
</dbReference>
<sequence length="400" mass="45446">MTLPGVDPKEIPLPHEFILNRDLLAQLYPSFAEGATPFFTLNWSKYADFLTFRGGLDIRDIRKDFCSFTLRAERLGKAFPKFRDWKEGVGRNRTFIVYLVTVKEADKKAAIIRSALGYPAFTVGTITGTPEEMQQDCGGSSSPLFFLMAAYFQVRIIRCVIRRLCGRQKPTLSRILSGLTREVDRSLADPLLPIWVGLTQKYTVCSKGWAVRPLKRYVSWVQNVVRQFGPYPVWALEHPIQSLFTGSLALHGTYVRSPPPSNLTLPRSPRTAGTIRWIPLLLQLQQKGLGFSPRTSVLSEKAEWKGAARPEERYSENPISCLKNLTQKRKKDRTKRDLTLDDLTSTFISRLELDLNVFGSCLGSAFTFGTSLVLLFTFSRWDGNKRGQLEWKPKDRAENL</sequence>
<keyword evidence="1" id="KW-0472">Membrane</keyword>
<feature type="transmembrane region" description="Helical" evidence="1">
    <location>
        <begin position="357"/>
        <end position="378"/>
    </location>
</feature>
<dbReference type="AlphaFoldDB" id="A0A2G2XC30"/>
<reference evidence="2 3" key="1">
    <citation type="journal article" date="2017" name="Genome Biol.">
        <title>New reference genome sequences of hot pepper reveal the massive evolution of plant disease-resistance genes by retroduplication.</title>
        <authorList>
            <person name="Kim S."/>
            <person name="Park J."/>
            <person name="Yeom S.I."/>
            <person name="Kim Y.M."/>
            <person name="Seo E."/>
            <person name="Kim K.T."/>
            <person name="Kim M.S."/>
            <person name="Lee J.M."/>
            <person name="Cheong K."/>
            <person name="Shin H.S."/>
            <person name="Kim S.B."/>
            <person name="Han K."/>
            <person name="Lee J."/>
            <person name="Park M."/>
            <person name="Lee H.A."/>
            <person name="Lee H.Y."/>
            <person name="Lee Y."/>
            <person name="Oh S."/>
            <person name="Lee J.H."/>
            <person name="Choi E."/>
            <person name="Choi E."/>
            <person name="Lee S.E."/>
            <person name="Jeon J."/>
            <person name="Kim H."/>
            <person name="Choi G."/>
            <person name="Song H."/>
            <person name="Lee J."/>
            <person name="Lee S.C."/>
            <person name="Kwon J.K."/>
            <person name="Lee H.Y."/>
            <person name="Koo N."/>
            <person name="Hong Y."/>
            <person name="Kim R.W."/>
            <person name="Kang W.H."/>
            <person name="Huh J.H."/>
            <person name="Kang B.C."/>
            <person name="Yang T.J."/>
            <person name="Lee Y.H."/>
            <person name="Bennetzen J.L."/>
            <person name="Choi D."/>
        </authorList>
    </citation>
    <scope>NUCLEOTIDE SEQUENCE [LARGE SCALE GENOMIC DNA]</scope>
    <source>
        <strain evidence="3">cv. PBC81</strain>
    </source>
</reference>